<proteinExistence type="predicted"/>
<dbReference type="InterPro" id="IPR029058">
    <property type="entry name" value="AB_hydrolase_fold"/>
</dbReference>
<reference evidence="1" key="1">
    <citation type="submission" date="2010-05" db="EMBL/GenBank/DDBJ databases">
        <authorList>
            <person name="Muzny D."/>
            <person name="Qin X."/>
            <person name="Buhay C."/>
            <person name="Dugan-Rocha S."/>
            <person name="Ding Y."/>
            <person name="Chen G."/>
            <person name="Hawes A."/>
            <person name="Holder M."/>
            <person name="Jhangiani S."/>
            <person name="Johnson A."/>
            <person name="Khan Z."/>
            <person name="Li Z."/>
            <person name="Liu W."/>
            <person name="Liu X."/>
            <person name="Perez L."/>
            <person name="Shen H."/>
            <person name="Wang Q."/>
            <person name="Watt J."/>
            <person name="Xi L."/>
            <person name="Xin Y."/>
            <person name="Zhou J."/>
            <person name="Deng J."/>
            <person name="Jiang H."/>
            <person name="Liu Y."/>
            <person name="Qu J."/>
            <person name="Song X.-Z."/>
            <person name="Zhang L."/>
            <person name="Villasana D."/>
            <person name="Johnson A."/>
            <person name="Liu J."/>
            <person name="Liyanage D."/>
            <person name="Lorensuhewa L."/>
            <person name="Robinson T."/>
            <person name="Song A."/>
            <person name="Song B.-B."/>
            <person name="Dinh H."/>
            <person name="Thornton R."/>
            <person name="Coyle M."/>
            <person name="Francisco L."/>
            <person name="Jackson L."/>
            <person name="Javaid M."/>
            <person name="Korchina V."/>
            <person name="Kovar C."/>
            <person name="Mata R."/>
            <person name="Mathew T."/>
            <person name="Ngo R."/>
            <person name="Nguyen L."/>
            <person name="Nguyen N."/>
            <person name="Okwuonu G."/>
            <person name="Ongeri F."/>
            <person name="Pham C."/>
            <person name="Simmons D."/>
            <person name="Wilczek-Boney K."/>
            <person name="Hale W."/>
            <person name="Jakkamsetti A."/>
            <person name="Pham P."/>
            <person name="Ruth R."/>
            <person name="San Lucas F."/>
            <person name="Warren J."/>
            <person name="Zhang J."/>
            <person name="Zhao Z."/>
            <person name="Zhou C."/>
            <person name="Zhu D."/>
            <person name="Lee S."/>
            <person name="Bess C."/>
            <person name="Blankenburg K."/>
            <person name="Forbes L."/>
            <person name="Fu Q."/>
            <person name="Gubbala S."/>
            <person name="Hirani K."/>
            <person name="Jayaseelan J.C."/>
            <person name="Lara F."/>
            <person name="Munidasa M."/>
            <person name="Palculict T."/>
            <person name="Patil S."/>
            <person name="Pu L.-L."/>
            <person name="Saada N."/>
            <person name="Tang L."/>
            <person name="Weissenberger G."/>
            <person name="Zhu Y."/>
            <person name="Hemphill L."/>
            <person name="Shang Y."/>
            <person name="Youmans B."/>
            <person name="Ayvaz T."/>
            <person name="Ross M."/>
            <person name="Santibanez J."/>
            <person name="Aqrawi P."/>
            <person name="Gross S."/>
            <person name="Joshi V."/>
            <person name="Fowler G."/>
            <person name="Nazareth L."/>
            <person name="Reid J."/>
            <person name="Worley K."/>
            <person name="Petrosino J."/>
            <person name="Highlander S."/>
            <person name="Gibbs R."/>
        </authorList>
    </citation>
    <scope>NUCLEOTIDE SEQUENCE [LARGE SCALE GENOMIC DNA]</scope>
    <source>
        <strain evidence="1">MN8</strain>
    </source>
</reference>
<accession>A0A0E1X3Z6</accession>
<dbReference type="GO" id="GO:0016787">
    <property type="term" value="F:hydrolase activity"/>
    <property type="evidence" value="ECO:0007669"/>
    <property type="project" value="InterPro"/>
</dbReference>
<evidence type="ECO:0008006" key="2">
    <source>
        <dbReference type="Google" id="ProtNLM"/>
    </source>
</evidence>
<protein>
    <recommendedName>
        <fullName evidence="2">Hydrolase ydeN</fullName>
    </recommendedName>
</protein>
<dbReference type="Gene3D" id="3.40.50.1820">
    <property type="entry name" value="alpha/beta hydrolase"/>
    <property type="match status" value="1"/>
</dbReference>
<dbReference type="EMBL" id="ACJA02000004">
    <property type="protein sequence ID" value="EFH94229.1"/>
    <property type="molecule type" value="Genomic_DNA"/>
</dbReference>
<dbReference type="SUPFAM" id="SSF53474">
    <property type="entry name" value="alpha/beta-Hydrolases"/>
    <property type="match status" value="1"/>
</dbReference>
<dbReference type="InterPro" id="IPR010662">
    <property type="entry name" value="RBBP9/YdeN"/>
</dbReference>
<dbReference type="PANTHER" id="PTHR15394">
    <property type="entry name" value="SERINE HYDROLASE RBBP9"/>
    <property type="match status" value="1"/>
</dbReference>
<dbReference type="PANTHER" id="PTHR15394:SF3">
    <property type="entry name" value="SERINE HYDROLASE RBBP9"/>
    <property type="match status" value="1"/>
</dbReference>
<name>A0A0E1X3Z6_STAAU</name>
<sequence length="190" mass="22145">MKGENEMTDVIIVHSMHGNSRNHWYQWLEHNLTLEGYDVTLFNFESPEANTVDQWIEAMTKQINVRKKDTYFVTHGLGSITALKYIEMIDQPIEGFFSIAGFKEDAENIDLDIDLSNVTIDYDNIKKKVDNFYGLSSKNDKYVSYKETQRLMNALEGNLRIVEDGGHFLEEDGFETFTALQDRMQDYMTR</sequence>
<dbReference type="AlphaFoldDB" id="A0A0E1X3Z6"/>
<organism evidence="1">
    <name type="scientific">Staphylococcus aureus subsp. aureus MN8</name>
    <dbReference type="NCBI Taxonomy" id="548470"/>
    <lineage>
        <taxon>Bacteria</taxon>
        <taxon>Bacillati</taxon>
        <taxon>Bacillota</taxon>
        <taxon>Bacilli</taxon>
        <taxon>Bacillales</taxon>
        <taxon>Staphylococcaceae</taxon>
        <taxon>Staphylococcus</taxon>
    </lineage>
</organism>
<dbReference type="Proteomes" id="UP000003455">
    <property type="component" value="Chromosome"/>
</dbReference>
<dbReference type="HOGENOM" id="CLU_088863_3_0_9"/>
<evidence type="ECO:0000313" key="1">
    <source>
        <dbReference type="EMBL" id="EFH94229.1"/>
    </source>
</evidence>
<gene>
    <name evidence="1" type="ORF">HMPREF0769_11850</name>
</gene>
<dbReference type="Pfam" id="PF06821">
    <property type="entry name" value="Ser_hydrolase"/>
    <property type="match status" value="1"/>
</dbReference>
<comment type="caution">
    <text evidence="1">The sequence shown here is derived from an EMBL/GenBank/DDBJ whole genome shotgun (WGS) entry which is preliminary data.</text>
</comment>